<name>A0A8X7PGZ7_BRACI</name>
<reference evidence="2 3" key="1">
    <citation type="submission" date="2020-02" db="EMBL/GenBank/DDBJ databases">
        <authorList>
            <person name="Ma Q."/>
            <person name="Huang Y."/>
            <person name="Song X."/>
            <person name="Pei D."/>
        </authorList>
    </citation>
    <scope>NUCLEOTIDE SEQUENCE [LARGE SCALE GENOMIC DNA]</scope>
    <source>
        <strain evidence="2">Sxm20200214</strain>
        <tissue evidence="2">Leaf</tissue>
    </source>
</reference>
<dbReference type="EMBL" id="JAAMPC010000017">
    <property type="protein sequence ID" value="KAG2249414.1"/>
    <property type="molecule type" value="Genomic_DNA"/>
</dbReference>
<accession>A0A8X7PGZ7</accession>
<organism evidence="2 3">
    <name type="scientific">Brassica carinata</name>
    <name type="common">Ethiopian mustard</name>
    <name type="synonym">Abyssinian cabbage</name>
    <dbReference type="NCBI Taxonomy" id="52824"/>
    <lineage>
        <taxon>Eukaryota</taxon>
        <taxon>Viridiplantae</taxon>
        <taxon>Streptophyta</taxon>
        <taxon>Embryophyta</taxon>
        <taxon>Tracheophyta</taxon>
        <taxon>Spermatophyta</taxon>
        <taxon>Magnoliopsida</taxon>
        <taxon>eudicotyledons</taxon>
        <taxon>Gunneridae</taxon>
        <taxon>Pentapetalae</taxon>
        <taxon>rosids</taxon>
        <taxon>malvids</taxon>
        <taxon>Brassicales</taxon>
        <taxon>Brassicaceae</taxon>
        <taxon>Brassiceae</taxon>
        <taxon>Brassica</taxon>
    </lineage>
</organism>
<evidence type="ECO:0000313" key="2">
    <source>
        <dbReference type="EMBL" id="KAG2249414.1"/>
    </source>
</evidence>
<dbReference type="AlphaFoldDB" id="A0A8X7PGZ7"/>
<evidence type="ECO:0000259" key="1">
    <source>
        <dbReference type="Pfam" id="PF09331"/>
    </source>
</evidence>
<comment type="caution">
    <text evidence="2">The sequence shown here is derived from an EMBL/GenBank/DDBJ whole genome shotgun (WGS) entry which is preliminary data.</text>
</comment>
<dbReference type="PANTHER" id="PTHR48449:SF2">
    <property type="entry name" value="UBIQUITIN-LIKE PROTEASE FAMILY PROFILE DOMAIN-CONTAINING PROTEIN"/>
    <property type="match status" value="1"/>
</dbReference>
<dbReference type="Pfam" id="PF09331">
    <property type="entry name" value="DUF1985"/>
    <property type="match status" value="1"/>
</dbReference>
<dbReference type="InterPro" id="IPR015410">
    <property type="entry name" value="DUF1985"/>
</dbReference>
<feature type="domain" description="DUF1985" evidence="1">
    <location>
        <begin position="74"/>
        <end position="157"/>
    </location>
</feature>
<evidence type="ECO:0000313" key="3">
    <source>
        <dbReference type="Proteomes" id="UP000886595"/>
    </source>
</evidence>
<dbReference type="PANTHER" id="PTHR48449">
    <property type="entry name" value="DUF1985 DOMAIN-CONTAINING PROTEIN"/>
    <property type="match status" value="1"/>
</dbReference>
<dbReference type="OrthoDB" id="1111318at2759"/>
<dbReference type="Proteomes" id="UP000886595">
    <property type="component" value="Unassembled WGS sequence"/>
</dbReference>
<sequence length="711" mass="79814">MEDFLLPSRMFATGEEPLGERVNSYHKIKRTKLLIEALEPEELEFLRNSTFGKILAIEENPPFSGAFGQYVVVRLLKVNKKYEVWFIFAENPVRMSLREFAIVTGLNCRKIPEPTKKRKNPLKEKLYWNELLGSLKFCTVDTAIDMLKKKVVKSKEHVELIRDLDDFLAFPWGRASYHTLATSLISKDEIALSQASVAIHGYVDAIQLVLLAAIPQLKEEITQSERTVIVDSESESENPNEDLALEGENAVPLAEPSEATKYCLIPGHAKSIDIECQVTVKSIIDEPYEEWSTGLDFSWVDESEDSAVENLVRLIGEGFSFCKEMFKGGLNASDLLRLRGVKKLKEKEPKEKNDKDHAAEVTDGEANLVASQLLDKSRSPASELRDEISSLEKRIYQALDTKIEKIASSTIQSQQLASLQATIVGFLQDIDKKIGTALVGQMKIMHASILNARLHSPPPVNGNPPVVPDTSTPSEAADFRISEVLRDLNIVPDHSLPANTVDNLDAELDTANGSSLHTSIAADSQLQAEQRDVQVEDLVTANDITEHAVNNLDDNKTPDLENNQLLGVTFFVVENPDSEEFEKEETICRLSHSGSRRKMPPLWRRRPTRLTTFHHPWHMKKEAPEPRKSKMSRIIPAGLQDYKFDPKVNAGHCIIPDVDHRFTLMEQKVMKELDINLPNGYSLSSAEFLDIAYRNTILPTGAKLLTFNSGR</sequence>
<keyword evidence="3" id="KW-1185">Reference proteome</keyword>
<proteinExistence type="predicted"/>
<protein>
    <recommendedName>
        <fullName evidence="1">DUF1985 domain-containing protein</fullName>
    </recommendedName>
</protein>
<gene>
    <name evidence="2" type="ORF">Bca52824_089042</name>
</gene>